<dbReference type="GO" id="GO:0003887">
    <property type="term" value="F:DNA-directed DNA polymerase activity"/>
    <property type="evidence" value="ECO:0007669"/>
    <property type="project" value="UniProtKB-EC"/>
</dbReference>
<dbReference type="SUPFAM" id="SSF56672">
    <property type="entry name" value="DNA/RNA polymerases"/>
    <property type="match status" value="1"/>
</dbReference>
<dbReference type="SUPFAM" id="SSF100879">
    <property type="entry name" value="Lesion bypass DNA polymerase (Y-family), little finger domain"/>
    <property type="match status" value="1"/>
</dbReference>
<dbReference type="InterPro" id="IPR001126">
    <property type="entry name" value="UmuC"/>
</dbReference>
<dbReference type="InterPro" id="IPR043502">
    <property type="entry name" value="DNA/RNA_pol_sf"/>
</dbReference>
<dbReference type="InterPro" id="IPR050116">
    <property type="entry name" value="DNA_polymerase-Y"/>
</dbReference>
<dbReference type="PANTHER" id="PTHR11076:SF35">
    <property type="entry name" value="DNA REPAIR PROTEIN HOMOLOG YOBH"/>
    <property type="match status" value="1"/>
</dbReference>
<accession>A0ABV9Q2P9</accession>
<dbReference type="Proteomes" id="UP001596002">
    <property type="component" value="Unassembled WGS sequence"/>
</dbReference>
<reference evidence="4" key="1">
    <citation type="journal article" date="2019" name="Int. J. Syst. Evol. Microbiol.">
        <title>The Global Catalogue of Microorganisms (GCM) 10K type strain sequencing project: providing services to taxonomists for standard genome sequencing and annotation.</title>
        <authorList>
            <consortium name="The Broad Institute Genomics Platform"/>
            <consortium name="The Broad Institute Genome Sequencing Center for Infectious Disease"/>
            <person name="Wu L."/>
            <person name="Ma J."/>
        </authorList>
    </citation>
    <scope>NUCLEOTIDE SEQUENCE [LARGE SCALE GENOMIC DNA]</scope>
    <source>
        <strain evidence="4">WYCCWR 12678</strain>
    </source>
</reference>
<evidence type="ECO:0000313" key="4">
    <source>
        <dbReference type="Proteomes" id="UP001596002"/>
    </source>
</evidence>
<evidence type="ECO:0000313" key="3">
    <source>
        <dbReference type="EMBL" id="MFC4768761.1"/>
    </source>
</evidence>
<dbReference type="InterPro" id="IPR022880">
    <property type="entry name" value="DNApol_IV"/>
</dbReference>
<dbReference type="PANTHER" id="PTHR11076">
    <property type="entry name" value="DNA REPAIR POLYMERASE UMUC / TRANSFERASE FAMILY MEMBER"/>
    <property type="match status" value="1"/>
</dbReference>
<dbReference type="Pfam" id="PF11799">
    <property type="entry name" value="IMS_C"/>
    <property type="match status" value="1"/>
</dbReference>
<dbReference type="RefSeq" id="WP_380026706.1">
    <property type="nucleotide sequence ID" value="NZ_JBHSHC010000112.1"/>
</dbReference>
<dbReference type="Gene3D" id="3.30.1490.100">
    <property type="entry name" value="DNA polymerase, Y-family, little finger domain"/>
    <property type="match status" value="1"/>
</dbReference>
<dbReference type="InterPro" id="IPR036775">
    <property type="entry name" value="DNA_pol_Y-fam_lit_finger_sf"/>
</dbReference>
<feature type="domain" description="UmuC" evidence="2">
    <location>
        <begin position="5"/>
        <end position="199"/>
    </location>
</feature>
<protein>
    <submittedName>
        <fullName evidence="3">DNA polymerase IV</fullName>
        <ecNumber evidence="3">2.7.7.7</ecNumber>
    </submittedName>
</protein>
<dbReference type="EC" id="2.7.7.7" evidence="3"/>
<comment type="caution">
    <text evidence="3">The sequence shown here is derived from an EMBL/GenBank/DDBJ whole genome shotgun (WGS) entry which is preliminary data.</text>
</comment>
<dbReference type="NCBIfam" id="NF002848">
    <property type="entry name" value="PRK03103.1"/>
    <property type="match status" value="1"/>
</dbReference>
<name>A0ABV9Q2P9_9BACL</name>
<proteinExistence type="inferred from homology"/>
<keyword evidence="4" id="KW-1185">Reference proteome</keyword>
<organism evidence="3 4">
    <name type="scientific">Effusibacillus consociatus</name>
    <dbReference type="NCBI Taxonomy" id="1117041"/>
    <lineage>
        <taxon>Bacteria</taxon>
        <taxon>Bacillati</taxon>
        <taxon>Bacillota</taxon>
        <taxon>Bacilli</taxon>
        <taxon>Bacillales</taxon>
        <taxon>Alicyclobacillaceae</taxon>
        <taxon>Effusibacillus</taxon>
    </lineage>
</organism>
<evidence type="ECO:0000256" key="1">
    <source>
        <dbReference type="ARBA" id="ARBA00010945"/>
    </source>
</evidence>
<dbReference type="Pfam" id="PF00817">
    <property type="entry name" value="IMS"/>
    <property type="match status" value="1"/>
</dbReference>
<comment type="similarity">
    <text evidence="1">Belongs to the DNA polymerase type-Y family.</text>
</comment>
<dbReference type="Gene3D" id="3.40.1170.60">
    <property type="match status" value="1"/>
</dbReference>
<sequence length="417" mass="47695">MKWIYGLIDMQSFYASCEAASRPEFAWARRENDDSTDPPLVVSGDPERRSGIILAATPTAKRAGIENAMRLGEALQRCPGVIVVKPRMQFYLETSVRIQQVIEYMFPLYEQFSVDEAFFAFPHPSALFPDPVDAACELKGAIWDLFRIRCRIGLAHNKWMAKMTNKQAKTHPDGIVWWTERDVQTNLHSLSVFDMWGLKRRAEVLYYEFGARTIGDVAQIPEVKLQRRFGVWGTVIHRWSHGQDFSAMNPDSYDVPHKGISHRTTLPRDFYKRTEIIIVIQELLDEVCRRARSAGQKGRRVGLGLTYESLQGGFYKAKTLNFCSNESHDLYPFLLELLDKWWTGDGVRAVSVSLDLLQKSDALQLSLFEDVIKRNSLSKTVDDIRTKYGETSIMRAVSLQEAGQLLDRSKKIGGHYM</sequence>
<dbReference type="InterPro" id="IPR017961">
    <property type="entry name" value="DNA_pol_Y-fam_little_finger"/>
</dbReference>
<keyword evidence="3" id="KW-0808">Transferase</keyword>
<keyword evidence="3" id="KW-0548">Nucleotidyltransferase</keyword>
<dbReference type="CDD" id="cd03586">
    <property type="entry name" value="PolY_Pol_IV_kappa"/>
    <property type="match status" value="1"/>
</dbReference>
<evidence type="ECO:0000259" key="2">
    <source>
        <dbReference type="PROSITE" id="PS50173"/>
    </source>
</evidence>
<gene>
    <name evidence="3" type="ORF">ACFO8Q_15555</name>
</gene>
<dbReference type="InterPro" id="IPR043128">
    <property type="entry name" value="Rev_trsase/Diguanyl_cyclase"/>
</dbReference>
<dbReference type="EMBL" id="JBHSHC010000112">
    <property type="protein sequence ID" value="MFC4768761.1"/>
    <property type="molecule type" value="Genomic_DNA"/>
</dbReference>
<dbReference type="Gene3D" id="3.30.70.270">
    <property type="match status" value="1"/>
</dbReference>
<dbReference type="PROSITE" id="PS50173">
    <property type="entry name" value="UMUC"/>
    <property type="match status" value="1"/>
</dbReference>
<dbReference type="Gene3D" id="1.10.150.20">
    <property type="entry name" value="5' to 3' exonuclease, C-terminal subdomain"/>
    <property type="match status" value="1"/>
</dbReference>